<dbReference type="Proteomes" id="UP001065613">
    <property type="component" value="Chromosome"/>
</dbReference>
<reference evidence="1" key="1">
    <citation type="submission" date="2021-04" db="EMBL/GenBank/DDBJ databases">
        <title>Genome sequence of Woronichinia naegeliana from Washington state freshwater lake bloom.</title>
        <authorList>
            <person name="Dreher T.W."/>
        </authorList>
    </citation>
    <scope>NUCLEOTIDE SEQUENCE</scope>
    <source>
        <strain evidence="1">WA131</strain>
    </source>
</reference>
<protein>
    <submittedName>
        <fullName evidence="1">Uncharacterized protein</fullName>
    </submittedName>
</protein>
<proteinExistence type="predicted"/>
<gene>
    <name evidence="1" type="ORF">KA717_34100</name>
</gene>
<sequence>MSNDPQYLSKQLEQGIQKAIFEDIERHRKLGESIAISQNGKVVILAPEEIPSLTRKYLDDKRSPS</sequence>
<organism evidence="1">
    <name type="scientific">Woronichinia naegeliana WA131</name>
    <dbReference type="NCBI Taxonomy" id="2824559"/>
    <lineage>
        <taxon>Bacteria</taxon>
        <taxon>Bacillati</taxon>
        <taxon>Cyanobacteriota</taxon>
        <taxon>Cyanophyceae</taxon>
        <taxon>Synechococcales</taxon>
        <taxon>Coelosphaeriaceae</taxon>
        <taxon>Woronichinia</taxon>
    </lineage>
</organism>
<dbReference type="KEGG" id="wna:KA717_34100"/>
<dbReference type="AlphaFoldDB" id="A0A977KV78"/>
<evidence type="ECO:0000313" key="1">
    <source>
        <dbReference type="EMBL" id="UXE60518.1"/>
    </source>
</evidence>
<accession>A0A977KV78</accession>
<dbReference type="EMBL" id="CP073041">
    <property type="protein sequence ID" value="UXE60518.1"/>
    <property type="molecule type" value="Genomic_DNA"/>
</dbReference>
<name>A0A977KV78_9CYAN</name>